<dbReference type="InterPro" id="IPR001876">
    <property type="entry name" value="Znf_RanBP2"/>
</dbReference>
<dbReference type="AlphaFoldDB" id="A0AAE0FFP9"/>
<dbReference type="Gene3D" id="3.40.50.10190">
    <property type="entry name" value="BRCT domain"/>
    <property type="match status" value="1"/>
</dbReference>
<reference evidence="16 17" key="1">
    <citation type="journal article" date="2015" name="Genome Biol. Evol.">
        <title>Comparative Genomics of a Bacterivorous Green Alga Reveals Evolutionary Causalities and Consequences of Phago-Mixotrophic Mode of Nutrition.</title>
        <authorList>
            <person name="Burns J.A."/>
            <person name="Paasch A."/>
            <person name="Narechania A."/>
            <person name="Kim E."/>
        </authorList>
    </citation>
    <scope>NUCLEOTIDE SEQUENCE [LARGE SCALE GENOMIC DNA]</scope>
    <source>
        <strain evidence="16 17">PLY_AMNH</strain>
    </source>
</reference>
<dbReference type="Gene3D" id="2.40.50.140">
    <property type="entry name" value="Nucleic acid-binding proteins"/>
    <property type="match status" value="1"/>
</dbReference>
<dbReference type="InterPro" id="IPR012340">
    <property type="entry name" value="NA-bd_OB-fold"/>
</dbReference>
<keyword evidence="2" id="KW-0235">DNA replication</keyword>
<feature type="region of interest" description="Disordered" evidence="10">
    <location>
        <begin position="251"/>
        <end position="283"/>
    </location>
</feature>
<dbReference type="PROSITE" id="PS01358">
    <property type="entry name" value="ZF_RANBP2_1"/>
    <property type="match status" value="1"/>
</dbReference>
<evidence type="ECO:0000256" key="2">
    <source>
        <dbReference type="ARBA" id="ARBA00022705"/>
    </source>
</evidence>
<dbReference type="CDD" id="cd08041">
    <property type="entry name" value="OBF_kDNA_ligase_like"/>
    <property type="match status" value="1"/>
</dbReference>
<sequence>MWVLTVELHLFDKPSALPLQHTRSSRPNTYEDIQKEEESVKWVETVSSGTAWTQVETVVLIRDDSSASTLRSSGCTNVAFVKKYCAKQPQYRPLNRLSREHLSSLQIRCRFSAGPKVCTAVVRLSDLEQHERQCPIAPVNCRWPGCRESRNLSLTRENLAAHEESCEYNVNIEVECPQGCGTRIQQHQMHQHLEQCSNSSMHAATSSQAAMGAPACNSQVKRKRGEASLEDGVDDTAEDIQTASLNGATLGGASAATASSSPGDTGPSTNSSAPATPHVGAEPEWRCDVGGRWVPFTSALSRVLERAFATLDPGFEFFRDGFYYTVDWAAMTQTNVDSGATRALQRSQQGASPAAWACRQCTYLNQPEAALCNVCEAPCLGDEALAQGGSSAAEEGASSREALVEGQRAVEPMGAAHGTGGGLATRSSRTPQAVDAPGSFSGPAAQPSYTVSDAVPLAGMTFCCTGTLSIVRSAFEALLAEHGGHVGKAVTARTTHLVCGEEDGLGTSKHTKALQVGAQIVTEQHVRSLISGLGPSSASTVTNREDMGGSSDPSGAAEVGAGSERGREVAMAEASDVEGGTGEAAAAVEEERWTVNGSGGTVHTMKKTGSVFSCTCPAWRFQSVVLNRRTCKHLKAQFGEAHELARCGAATAAGAPARPRNAGGAQPRSVQGTGARVAPALLLANKFSGAEDISGWWVSEKLDGVRAYWDGTNFVSRQGNHFVPPPAFTDGLPRGVPLDGELWTGRGKFSDTISLVRSAGADWLAGGVEYVVFDAPSHPGPFEERLEEVRRQLEGARCARSLDQRPCDNTDDLKQELARVEGLGGEGLMLRKPGSAYVGARSSTCLKVKTMHDAEAKVVGYKQGQGRHNTRTGSLHCELPSGKKFFCGTGLSDAQRSNPPALGSIITFRYFEMTADQIPRFPVFLREREELTWDEVIANAA</sequence>
<keyword evidence="17" id="KW-1185">Reference proteome</keyword>
<dbReference type="GO" id="GO:0016874">
    <property type="term" value="F:ligase activity"/>
    <property type="evidence" value="ECO:0007669"/>
    <property type="project" value="UniProtKB-KW"/>
</dbReference>
<dbReference type="Gene3D" id="3.30.1490.70">
    <property type="match status" value="1"/>
</dbReference>
<dbReference type="InterPro" id="IPR004170">
    <property type="entry name" value="WWE_dom"/>
</dbReference>
<keyword evidence="6 8" id="KW-0862">Zinc</keyword>
<dbReference type="Pfam" id="PF14743">
    <property type="entry name" value="DNA_ligase_OB_2"/>
    <property type="match status" value="1"/>
</dbReference>
<dbReference type="InterPro" id="IPR013083">
    <property type="entry name" value="Znf_RING/FYVE/PHD"/>
</dbReference>
<dbReference type="Gene3D" id="2.30.30.380">
    <property type="entry name" value="Zn-finger domain of Sec23/24"/>
    <property type="match status" value="1"/>
</dbReference>
<dbReference type="Gene3D" id="3.30.720.50">
    <property type="match status" value="1"/>
</dbReference>
<dbReference type="Gene3D" id="3.30.40.10">
    <property type="entry name" value="Zinc/RING finger domain, C3HC4 (zinc finger)"/>
    <property type="match status" value="1"/>
</dbReference>
<dbReference type="PROSITE" id="PS50172">
    <property type="entry name" value="BRCT"/>
    <property type="match status" value="1"/>
</dbReference>
<keyword evidence="1" id="KW-0436">Ligase</keyword>
<keyword evidence="3 8" id="KW-0479">Metal-binding</keyword>
<evidence type="ECO:0000256" key="7">
    <source>
        <dbReference type="ARBA" id="ARBA00023204"/>
    </source>
</evidence>
<feature type="compositionally biased region" description="Low complexity" evidence="10">
    <location>
        <begin position="251"/>
        <end position="266"/>
    </location>
</feature>
<dbReference type="CDD" id="cd07896">
    <property type="entry name" value="Adenylation_kDNA_ligase_like"/>
    <property type="match status" value="1"/>
</dbReference>
<dbReference type="SUPFAM" id="SSF52113">
    <property type="entry name" value="BRCT domain"/>
    <property type="match status" value="1"/>
</dbReference>
<evidence type="ECO:0000256" key="3">
    <source>
        <dbReference type="ARBA" id="ARBA00022723"/>
    </source>
</evidence>
<evidence type="ECO:0000259" key="11">
    <source>
        <dbReference type="PROSITE" id="PS50145"/>
    </source>
</evidence>
<feature type="region of interest" description="Disordered" evidence="10">
    <location>
        <begin position="207"/>
        <end position="235"/>
    </location>
</feature>
<evidence type="ECO:0000313" key="16">
    <source>
        <dbReference type="EMBL" id="KAK3258982.1"/>
    </source>
</evidence>
<evidence type="ECO:0000259" key="12">
    <source>
        <dbReference type="PROSITE" id="PS50172"/>
    </source>
</evidence>
<evidence type="ECO:0000256" key="8">
    <source>
        <dbReference type="PROSITE-ProRule" id="PRU00207"/>
    </source>
</evidence>
<feature type="region of interest" description="Disordered" evidence="10">
    <location>
        <begin position="532"/>
        <end position="567"/>
    </location>
</feature>
<feature type="domain" description="TRAF-type" evidence="11">
    <location>
        <begin position="130"/>
        <end position="190"/>
    </location>
</feature>
<dbReference type="PROSITE" id="PS50966">
    <property type="entry name" value="ZF_SWIM"/>
    <property type="match status" value="1"/>
</dbReference>
<dbReference type="SUPFAM" id="SSF56091">
    <property type="entry name" value="DNA ligase/mRNA capping enzyme, catalytic domain"/>
    <property type="match status" value="1"/>
</dbReference>
<gene>
    <name evidence="16" type="ORF">CYMTET_32000</name>
</gene>
<dbReference type="PANTHER" id="PTHR47810">
    <property type="entry name" value="DNA LIGASE"/>
    <property type="match status" value="1"/>
</dbReference>
<proteinExistence type="predicted"/>
<dbReference type="InterPro" id="IPR001293">
    <property type="entry name" value="Znf_TRAF"/>
</dbReference>
<dbReference type="PANTHER" id="PTHR47810:SF1">
    <property type="entry name" value="DNA LIGASE B"/>
    <property type="match status" value="1"/>
</dbReference>
<dbReference type="SUPFAM" id="SSF90209">
    <property type="entry name" value="Ran binding protein zinc finger-like"/>
    <property type="match status" value="1"/>
</dbReference>
<evidence type="ECO:0000256" key="5">
    <source>
        <dbReference type="ARBA" id="ARBA00022771"/>
    </source>
</evidence>
<evidence type="ECO:0000259" key="14">
    <source>
        <dbReference type="PROSITE" id="PS50918"/>
    </source>
</evidence>
<evidence type="ECO:0000256" key="10">
    <source>
        <dbReference type="SAM" id="MobiDB-lite"/>
    </source>
</evidence>
<evidence type="ECO:0000256" key="1">
    <source>
        <dbReference type="ARBA" id="ARBA00022598"/>
    </source>
</evidence>
<keyword evidence="7" id="KW-0234">DNA repair</keyword>
<dbReference type="Pfam" id="PF00533">
    <property type="entry name" value="BRCT"/>
    <property type="match status" value="1"/>
</dbReference>
<dbReference type="PROSITE" id="PS50918">
    <property type="entry name" value="WWE"/>
    <property type="match status" value="1"/>
</dbReference>
<feature type="domain" description="SWIM-type" evidence="15">
    <location>
        <begin position="600"/>
        <end position="642"/>
    </location>
</feature>
<comment type="caution">
    <text evidence="16">The sequence shown here is derived from an EMBL/GenBank/DDBJ whole genome shotgun (WGS) entry which is preliminary data.</text>
</comment>
<dbReference type="CDD" id="cd17748">
    <property type="entry name" value="BRCT_DNA_ligase_like"/>
    <property type="match status" value="1"/>
</dbReference>
<dbReference type="SMART" id="SM00678">
    <property type="entry name" value="WWE"/>
    <property type="match status" value="1"/>
</dbReference>
<feature type="domain" description="RanBP2-type" evidence="13">
    <location>
        <begin position="348"/>
        <end position="378"/>
    </location>
</feature>
<dbReference type="EMBL" id="LGRX02019100">
    <property type="protein sequence ID" value="KAK3258982.1"/>
    <property type="molecule type" value="Genomic_DNA"/>
</dbReference>
<dbReference type="InterPro" id="IPR036420">
    <property type="entry name" value="BRCT_dom_sf"/>
</dbReference>
<protein>
    <recommendedName>
        <fullName evidence="18">DNA ligase</fullName>
    </recommendedName>
</protein>
<dbReference type="Proteomes" id="UP001190700">
    <property type="component" value="Unassembled WGS sequence"/>
</dbReference>
<dbReference type="SUPFAM" id="SSF49599">
    <property type="entry name" value="TRAF domain-like"/>
    <property type="match status" value="1"/>
</dbReference>
<evidence type="ECO:0000259" key="13">
    <source>
        <dbReference type="PROSITE" id="PS50199"/>
    </source>
</evidence>
<dbReference type="SMART" id="SM00292">
    <property type="entry name" value="BRCT"/>
    <property type="match status" value="1"/>
</dbReference>
<evidence type="ECO:0000313" key="17">
    <source>
        <dbReference type="Proteomes" id="UP001190700"/>
    </source>
</evidence>
<keyword evidence="4" id="KW-0227">DNA damage</keyword>
<dbReference type="InterPro" id="IPR001357">
    <property type="entry name" value="BRCT_dom"/>
</dbReference>
<name>A0AAE0FFP9_9CHLO</name>
<dbReference type="Gene3D" id="3.30.470.30">
    <property type="entry name" value="DNA ligase/mRNA capping enzyme"/>
    <property type="match status" value="1"/>
</dbReference>
<evidence type="ECO:0000259" key="15">
    <source>
        <dbReference type="PROSITE" id="PS50966"/>
    </source>
</evidence>
<feature type="domain" description="WWE" evidence="14">
    <location>
        <begin position="269"/>
        <end position="346"/>
    </location>
</feature>
<dbReference type="InterPro" id="IPR037197">
    <property type="entry name" value="WWE_dom_sf"/>
</dbReference>
<feature type="region of interest" description="Disordered" evidence="10">
    <location>
        <begin position="413"/>
        <end position="447"/>
    </location>
</feature>
<dbReference type="InterPro" id="IPR036443">
    <property type="entry name" value="Znf_RanBP2_sf"/>
</dbReference>
<feature type="zinc finger region" description="TRAF-type" evidence="8">
    <location>
        <begin position="130"/>
        <end position="190"/>
    </location>
</feature>
<evidence type="ECO:0000256" key="4">
    <source>
        <dbReference type="ARBA" id="ARBA00022763"/>
    </source>
</evidence>
<dbReference type="GO" id="GO:0006260">
    <property type="term" value="P:DNA replication"/>
    <property type="evidence" value="ECO:0007669"/>
    <property type="project" value="UniProtKB-KW"/>
</dbReference>
<dbReference type="NCBIfam" id="NF006592">
    <property type="entry name" value="PRK09125.1"/>
    <property type="match status" value="1"/>
</dbReference>
<feature type="domain" description="BRCT" evidence="12">
    <location>
        <begin position="452"/>
        <end position="530"/>
    </location>
</feature>
<dbReference type="GO" id="GO:0008270">
    <property type="term" value="F:zinc ion binding"/>
    <property type="evidence" value="ECO:0007669"/>
    <property type="project" value="UniProtKB-KW"/>
</dbReference>
<evidence type="ECO:0000256" key="9">
    <source>
        <dbReference type="PROSITE-ProRule" id="PRU00322"/>
    </source>
</evidence>
<keyword evidence="5 9" id="KW-0863">Zinc-finger</keyword>
<evidence type="ECO:0000256" key="6">
    <source>
        <dbReference type="ARBA" id="ARBA00022833"/>
    </source>
</evidence>
<dbReference type="SUPFAM" id="SSF50249">
    <property type="entry name" value="Nucleic acid-binding proteins"/>
    <property type="match status" value="1"/>
</dbReference>
<dbReference type="Pfam" id="PF02825">
    <property type="entry name" value="WWE"/>
    <property type="match status" value="1"/>
</dbReference>
<dbReference type="PROSITE" id="PS50199">
    <property type="entry name" value="ZF_RANBP2_2"/>
    <property type="match status" value="1"/>
</dbReference>
<dbReference type="InterPro" id="IPR050326">
    <property type="entry name" value="NAD_dep_DNA_ligaseB"/>
</dbReference>
<accession>A0AAE0FFP9</accession>
<dbReference type="InterPro" id="IPR007527">
    <property type="entry name" value="Znf_SWIM"/>
</dbReference>
<organism evidence="16 17">
    <name type="scientific">Cymbomonas tetramitiformis</name>
    <dbReference type="NCBI Taxonomy" id="36881"/>
    <lineage>
        <taxon>Eukaryota</taxon>
        <taxon>Viridiplantae</taxon>
        <taxon>Chlorophyta</taxon>
        <taxon>Pyramimonadophyceae</taxon>
        <taxon>Pyramimonadales</taxon>
        <taxon>Pyramimonadaceae</taxon>
        <taxon>Cymbomonas</taxon>
    </lineage>
</organism>
<dbReference type="InterPro" id="IPR029319">
    <property type="entry name" value="DNA_ligase_OB"/>
</dbReference>
<evidence type="ECO:0008006" key="18">
    <source>
        <dbReference type="Google" id="ProtNLM"/>
    </source>
</evidence>
<dbReference type="GO" id="GO:0006281">
    <property type="term" value="P:DNA repair"/>
    <property type="evidence" value="ECO:0007669"/>
    <property type="project" value="UniProtKB-KW"/>
</dbReference>
<dbReference type="SUPFAM" id="SSF117839">
    <property type="entry name" value="WWE domain"/>
    <property type="match status" value="1"/>
</dbReference>
<dbReference type="InterPro" id="IPR018123">
    <property type="entry name" value="WWE-dom_subgr"/>
</dbReference>
<dbReference type="PROSITE" id="PS50145">
    <property type="entry name" value="ZF_TRAF"/>
    <property type="match status" value="1"/>
</dbReference>